<comment type="caution">
    <text evidence="1">The sequence shown here is derived from an EMBL/GenBank/DDBJ whole genome shotgun (WGS) entry which is preliminary data.</text>
</comment>
<organism evidence="1 2">
    <name type="scientific">Parelaphostrongylus tenuis</name>
    <name type="common">Meningeal worm</name>
    <dbReference type="NCBI Taxonomy" id="148309"/>
    <lineage>
        <taxon>Eukaryota</taxon>
        <taxon>Metazoa</taxon>
        <taxon>Ecdysozoa</taxon>
        <taxon>Nematoda</taxon>
        <taxon>Chromadorea</taxon>
        <taxon>Rhabditida</taxon>
        <taxon>Rhabditina</taxon>
        <taxon>Rhabditomorpha</taxon>
        <taxon>Strongyloidea</taxon>
        <taxon>Metastrongylidae</taxon>
        <taxon>Parelaphostrongylus</taxon>
    </lineage>
</organism>
<sequence>MPSMKTWEYYSSASSGFEEPTRKSSSLRLSTKSFVNYFQHLNKDRGWQISKLSNITTHEIIFIYEGKKANRLMYEILIWPINQDPEDCVKFMRKQSSLKRLKKIRLCQQ</sequence>
<evidence type="ECO:0000313" key="1">
    <source>
        <dbReference type="EMBL" id="KAJ1345560.1"/>
    </source>
</evidence>
<keyword evidence="2" id="KW-1185">Reference proteome</keyword>
<dbReference type="Proteomes" id="UP001196413">
    <property type="component" value="Unassembled WGS sequence"/>
</dbReference>
<accession>A0AAD5LUB1</accession>
<dbReference type="EMBL" id="JAHQIW010000017">
    <property type="protein sequence ID" value="KAJ1345560.1"/>
    <property type="molecule type" value="Genomic_DNA"/>
</dbReference>
<evidence type="ECO:0000313" key="2">
    <source>
        <dbReference type="Proteomes" id="UP001196413"/>
    </source>
</evidence>
<proteinExistence type="predicted"/>
<dbReference type="AlphaFoldDB" id="A0AAD5LUB1"/>
<name>A0AAD5LUB1_PARTN</name>
<protein>
    <submittedName>
        <fullName evidence="1">Uncharacterized protein</fullName>
    </submittedName>
</protein>
<gene>
    <name evidence="1" type="ORF">KIN20_000124</name>
</gene>
<reference evidence="1" key="1">
    <citation type="submission" date="2021-06" db="EMBL/GenBank/DDBJ databases">
        <title>Parelaphostrongylus tenuis whole genome reference sequence.</title>
        <authorList>
            <person name="Garwood T.J."/>
            <person name="Larsen P.A."/>
            <person name="Fountain-Jones N.M."/>
            <person name="Garbe J.R."/>
            <person name="Macchietto M.G."/>
            <person name="Kania S.A."/>
            <person name="Gerhold R.W."/>
            <person name="Richards J.E."/>
            <person name="Wolf T.M."/>
        </authorList>
    </citation>
    <scope>NUCLEOTIDE SEQUENCE</scope>
    <source>
        <strain evidence="1">MNPRO001-30</strain>
        <tissue evidence="1">Meninges</tissue>
    </source>
</reference>